<dbReference type="Proteomes" id="UP001186944">
    <property type="component" value="Unassembled WGS sequence"/>
</dbReference>
<name>A0AA88YFC8_PINIB</name>
<comment type="caution">
    <text evidence="1">The sequence shown here is derived from an EMBL/GenBank/DDBJ whole genome shotgun (WGS) entry which is preliminary data.</text>
</comment>
<proteinExistence type="predicted"/>
<sequence length="274" mass="30117">MEKKKASCDRRGVQSLYIPTVPKIILNSTDTPDSATNTITHSRSAGELDSYMDNEGRSHDKSVCGASYRECNGSNSSQQNSLDIYCSPRLQRRSFNFDASTESNSAWTETVDSAKLGPGSRVGSTISLTSEYTARSIGLISNDSSSDSAQFSDKIEQIKQKQNLLRRYVSNPEKPQSDVVPDGTVHRNTKSVNNLQMETGAISVTDFDSDSMDDFIQSSEIHEQMKRHSRKDSFDSSVSDSRGQTLVTMVTDDISVKEGRIRQWLTGIGADGGT</sequence>
<evidence type="ECO:0000313" key="1">
    <source>
        <dbReference type="EMBL" id="KAK3103840.1"/>
    </source>
</evidence>
<accession>A0AA88YFC8</accession>
<keyword evidence="2" id="KW-1185">Reference proteome</keyword>
<evidence type="ECO:0000313" key="2">
    <source>
        <dbReference type="Proteomes" id="UP001186944"/>
    </source>
</evidence>
<organism evidence="1 2">
    <name type="scientific">Pinctada imbricata</name>
    <name type="common">Atlantic pearl-oyster</name>
    <name type="synonym">Pinctada martensii</name>
    <dbReference type="NCBI Taxonomy" id="66713"/>
    <lineage>
        <taxon>Eukaryota</taxon>
        <taxon>Metazoa</taxon>
        <taxon>Spiralia</taxon>
        <taxon>Lophotrochozoa</taxon>
        <taxon>Mollusca</taxon>
        <taxon>Bivalvia</taxon>
        <taxon>Autobranchia</taxon>
        <taxon>Pteriomorphia</taxon>
        <taxon>Pterioida</taxon>
        <taxon>Pterioidea</taxon>
        <taxon>Pteriidae</taxon>
        <taxon>Pinctada</taxon>
    </lineage>
</organism>
<dbReference type="AlphaFoldDB" id="A0AA88YFC8"/>
<protein>
    <submittedName>
        <fullName evidence="1">Uncharacterized protein</fullName>
    </submittedName>
</protein>
<reference evidence="1" key="1">
    <citation type="submission" date="2019-08" db="EMBL/GenBank/DDBJ databases">
        <title>The improved chromosome-level genome for the pearl oyster Pinctada fucata martensii using PacBio sequencing and Hi-C.</title>
        <authorList>
            <person name="Zheng Z."/>
        </authorList>
    </citation>
    <scope>NUCLEOTIDE SEQUENCE</scope>
    <source>
        <strain evidence="1">ZZ-2019</strain>
        <tissue evidence="1">Adductor muscle</tissue>
    </source>
</reference>
<gene>
    <name evidence="1" type="ORF">FSP39_022361</name>
</gene>
<dbReference type="EMBL" id="VSWD01000005">
    <property type="protein sequence ID" value="KAK3103840.1"/>
    <property type="molecule type" value="Genomic_DNA"/>
</dbReference>